<dbReference type="GO" id="GO:0070126">
    <property type="term" value="P:mitochondrial translational termination"/>
    <property type="evidence" value="ECO:0007669"/>
    <property type="project" value="TreeGrafter"/>
</dbReference>
<evidence type="ECO:0000313" key="4">
    <source>
        <dbReference type="Proteomes" id="UP000030686"/>
    </source>
</evidence>
<feature type="compositionally biased region" description="Basic residues" evidence="1">
    <location>
        <begin position="179"/>
        <end position="198"/>
    </location>
</feature>
<dbReference type="GO" id="GO:0016150">
    <property type="term" value="F:translation release factor activity, codon nonspecific"/>
    <property type="evidence" value="ECO:0007669"/>
    <property type="project" value="TreeGrafter"/>
</dbReference>
<dbReference type="Gene3D" id="3.30.160.20">
    <property type="match status" value="1"/>
</dbReference>
<dbReference type="OrthoDB" id="270639at2759"/>
<sequence>MYCQWRIPCLRALPLRRFASQAEQDVQLARDWLKTLNSKTIPRNICELSFSRSSGPGGQNVNKVNSKATLKVPLDALLPLVPRLIHRPLRTSRYAAERAQCLIIQSDEERKQSSNVESCFDKLYQLLQSSAKEVIPGETSQEQRNRVQKLYVHFFHGSDRAHLTKGKHRQRAQNEGRIKDKKQHSDKKSSRRGSKYDD</sequence>
<dbReference type="InterPro" id="IPR052104">
    <property type="entry name" value="Mito_Release_Factor_mL62"/>
</dbReference>
<dbReference type="InterPro" id="IPR000352">
    <property type="entry name" value="Pep_chain_release_fac_I"/>
</dbReference>
<protein>
    <submittedName>
        <fullName evidence="3">Peptide chain release factor class I/class II</fullName>
    </submittedName>
</protein>
<dbReference type="GO" id="GO:0005762">
    <property type="term" value="C:mitochondrial large ribosomal subunit"/>
    <property type="evidence" value="ECO:0007669"/>
    <property type="project" value="TreeGrafter"/>
</dbReference>
<gene>
    <name evidence="3" type="ORF">PROQFM164_S03g000793</name>
</gene>
<reference evidence="3" key="1">
    <citation type="journal article" date="2014" name="Nat. Commun.">
        <title>Multiple recent horizontal transfers of a large genomic region in cheese making fungi.</title>
        <authorList>
            <person name="Cheeseman K."/>
            <person name="Ropars J."/>
            <person name="Renault P."/>
            <person name="Dupont J."/>
            <person name="Gouzy J."/>
            <person name="Branca A."/>
            <person name="Abraham A.L."/>
            <person name="Ceppi M."/>
            <person name="Conseiller E."/>
            <person name="Debuchy R."/>
            <person name="Malagnac F."/>
            <person name="Goarin A."/>
            <person name="Silar P."/>
            <person name="Lacoste S."/>
            <person name="Sallet E."/>
            <person name="Bensimon A."/>
            <person name="Giraud T."/>
            <person name="Brygoo Y."/>
        </authorList>
    </citation>
    <scope>NUCLEOTIDE SEQUENCE [LARGE SCALE GENOMIC DNA]</scope>
    <source>
        <strain evidence="3">FM164</strain>
    </source>
</reference>
<name>W6QIN1_PENRF</name>
<feature type="domain" description="Prokaryotic-type class I peptide chain release factors" evidence="2">
    <location>
        <begin position="40"/>
        <end position="170"/>
    </location>
</feature>
<dbReference type="AlphaFoldDB" id="W6QIN1"/>
<dbReference type="PANTHER" id="PTHR11075:SF54">
    <property type="entry name" value="LARGE RIBOSOMAL SUBUNIT PROTEIN ML62"/>
    <property type="match status" value="1"/>
</dbReference>
<dbReference type="PANTHER" id="PTHR11075">
    <property type="entry name" value="PEPTIDE CHAIN RELEASE FACTOR"/>
    <property type="match status" value="1"/>
</dbReference>
<dbReference type="SUPFAM" id="SSF110916">
    <property type="entry name" value="Peptidyl-tRNA hydrolase domain-like"/>
    <property type="match status" value="1"/>
</dbReference>
<dbReference type="Pfam" id="PF00472">
    <property type="entry name" value="RF-1"/>
    <property type="match status" value="1"/>
</dbReference>
<dbReference type="GO" id="GO:0004045">
    <property type="term" value="F:peptidyl-tRNA hydrolase activity"/>
    <property type="evidence" value="ECO:0007669"/>
    <property type="project" value="TreeGrafter"/>
</dbReference>
<dbReference type="STRING" id="1365484.W6QIN1"/>
<keyword evidence="4" id="KW-1185">Reference proteome</keyword>
<accession>W6QIN1</accession>
<dbReference type="OMA" id="WYNSFDA"/>
<evidence type="ECO:0000259" key="2">
    <source>
        <dbReference type="Pfam" id="PF00472"/>
    </source>
</evidence>
<evidence type="ECO:0000313" key="3">
    <source>
        <dbReference type="EMBL" id="CDM34069.1"/>
    </source>
</evidence>
<organism evidence="3 4">
    <name type="scientific">Penicillium roqueforti (strain FM164)</name>
    <dbReference type="NCBI Taxonomy" id="1365484"/>
    <lineage>
        <taxon>Eukaryota</taxon>
        <taxon>Fungi</taxon>
        <taxon>Dikarya</taxon>
        <taxon>Ascomycota</taxon>
        <taxon>Pezizomycotina</taxon>
        <taxon>Eurotiomycetes</taxon>
        <taxon>Eurotiomycetidae</taxon>
        <taxon>Eurotiales</taxon>
        <taxon>Aspergillaceae</taxon>
        <taxon>Penicillium</taxon>
    </lineage>
</organism>
<feature type="region of interest" description="Disordered" evidence="1">
    <location>
        <begin position="161"/>
        <end position="198"/>
    </location>
</feature>
<proteinExistence type="predicted"/>
<evidence type="ECO:0000256" key="1">
    <source>
        <dbReference type="SAM" id="MobiDB-lite"/>
    </source>
</evidence>
<dbReference type="EMBL" id="HG792017">
    <property type="protein sequence ID" value="CDM34069.1"/>
    <property type="molecule type" value="Genomic_DNA"/>
</dbReference>
<dbReference type="Proteomes" id="UP000030686">
    <property type="component" value="Unassembled WGS sequence"/>
</dbReference>